<evidence type="ECO:0000256" key="1">
    <source>
        <dbReference type="ARBA" id="ARBA00009649"/>
    </source>
</evidence>
<protein>
    <recommendedName>
        <fullName evidence="3">Tyrosine specific protein phosphatases domain-containing protein</fullName>
    </recommendedName>
</protein>
<dbReference type="InterPro" id="IPR014347">
    <property type="entry name" value="Tautomerase/MIF_sf"/>
</dbReference>
<feature type="region of interest" description="Disordered" evidence="2">
    <location>
        <begin position="564"/>
        <end position="585"/>
    </location>
</feature>
<sequence length="1311" mass="145692">MPQKYLHQVHSHPIRVPLSTWEQWYTEEHLRDIVYHGIAKTAALYKASSNVVRSAAGDNEDASLGLTRVASATMPDGNDFKQFLALYQADREHPCDSEDYEGNVRETSELWDAASSIWDVGSFRAVDLELDENHLHGGGQDDEPAPRLLHCKITAGSNGNANSLRQLGALTSVASGLQGYRRSLVYHPVTSQAVDAHIPRLEANGGDGLVDGNGDESLAPGLEEPAPEKYVVVVQEYDRVAADDERVLSKLVEGFKGMQGSEGATFSNQMATRVISDDADGEEAHDHENAERNADDWVFAELHADGISGWITDTDEHPKRIRKLSAMFTLDLEYDGNRTLTSRNFGFDAARLFGRDSRYLPLKSITEEFSGLSALRIHIDFALHELHADDGEIPATSYKHVAQFLIDEVLDELLELDSNQVVMVYVVVTDRLHSTIARADEDRDGRTMVKAQVAETLVNNRGRCVYAREYPQAQVCHGGKPGGNKFVALDINVIQGGFSATTKVELIKRMTETIGKYDDLPEGEPRRVYVLVREVAEANWGFDGHTIEPVTLRDPPADAKPLWEDGSGAYSPLNPPRRTPPADPHLSWKGAYQAFHNPAASMPADLETFSYPHKAAAYSYRVPTPPRIVVPPPALNSDALPEITLNALRSTNFLNSINYNNLVTQNALLEWTYERRREAQMVLPYLYLGPMTAAKDERFLSGQAGRVPGQGGITMVLGVRQKHSFESKLMNGALRKAQGLGIECRTVDLASNQDLIQSFPETTALINDHLARVHQTSGQVGKVLVFCESGNERSAGVVAAYLMETHTDVDFIKAMQLVQAQRFCANFDDAMKRLLQGYWDILRAKRQVAAVDAAGNSGGMFAVATGTPTSASRPKRSLQGDEDEEMEGTTHDDVERFDSSLKDFLPTLNPTNIHGTERLPLEIWDLICVHLANKSSDVHNVRLACRTFHNAAAKAFGMTHNHKVFHPLMRVSLESLGKLARMEGVASYVTTLCLGTACLTYAGAQVLDKFLERSKSLHAAQTVWTYQRFIKVEEMWDQSGLVLSMLRKAMRGLRNVRAVTIVKPKIRHNAQGFYTMHGNALIGAELRLLGHLRSLLVGDALLRHRLRELRVPDGVDISNLPIGTDDNAKYPLVQLKGGFMHEISLFPYLTTLDLHLKHLGPSEGLELRLPNLLRGMPNLISLGLVFPPLDEETGIPLYGDRPFRHLVELGRFRSLYLLHLENLHLQSTVPLGCFLLKHRETLRHLHMTQLSLPASGWKDLVAFLPQEMQLDCIETITRETKWLLPLHAGEGGPSVDLWSKAAKRVNHYSGR</sequence>
<gene>
    <name evidence="4" type="ORF">B0A55_02337</name>
</gene>
<dbReference type="InterPro" id="IPR029021">
    <property type="entry name" value="Prot-tyrosine_phosphatase-like"/>
</dbReference>
<keyword evidence="5" id="KW-1185">Reference proteome</keyword>
<dbReference type="GO" id="GO:0140096">
    <property type="term" value="F:catalytic activity, acting on a protein"/>
    <property type="evidence" value="ECO:0007669"/>
    <property type="project" value="UniProtKB-ARBA"/>
</dbReference>
<dbReference type="PROSITE" id="PS50056">
    <property type="entry name" value="TYR_PHOSPHATASE_2"/>
    <property type="match status" value="1"/>
</dbReference>
<feature type="compositionally biased region" description="Pro residues" evidence="2">
    <location>
        <begin position="573"/>
        <end position="583"/>
    </location>
</feature>
<dbReference type="EMBL" id="NAJQ01000062">
    <property type="protein sequence ID" value="TKA80860.1"/>
    <property type="molecule type" value="Genomic_DNA"/>
</dbReference>
<dbReference type="Pfam" id="PF00782">
    <property type="entry name" value="DSPc"/>
    <property type="match status" value="1"/>
</dbReference>
<comment type="caution">
    <text evidence="4">The sequence shown here is derived from an EMBL/GenBank/DDBJ whole genome shotgun (WGS) entry which is preliminary data.</text>
</comment>
<dbReference type="InterPro" id="IPR052449">
    <property type="entry name" value="STYX-Interacting_Phosphatase"/>
</dbReference>
<evidence type="ECO:0000313" key="4">
    <source>
        <dbReference type="EMBL" id="TKA80860.1"/>
    </source>
</evidence>
<dbReference type="InterPro" id="IPR020422">
    <property type="entry name" value="TYR_PHOSPHATASE_DUAL_dom"/>
</dbReference>
<proteinExistence type="inferred from homology"/>
<dbReference type="OrthoDB" id="10252009at2759"/>
<dbReference type="InterPro" id="IPR000340">
    <property type="entry name" value="Dual-sp_phosphatase_cat-dom"/>
</dbReference>
<dbReference type="GO" id="GO:0062026">
    <property type="term" value="P:negative regulation of SCF-dependent proteasomal ubiquitin-dependent catabolic process"/>
    <property type="evidence" value="ECO:0007669"/>
    <property type="project" value="TreeGrafter"/>
</dbReference>
<dbReference type="InterPro" id="IPR000387">
    <property type="entry name" value="Tyr_Pase_dom"/>
</dbReference>
<dbReference type="SMART" id="SM00195">
    <property type="entry name" value="DSPc"/>
    <property type="match status" value="1"/>
</dbReference>
<evidence type="ECO:0000256" key="2">
    <source>
        <dbReference type="SAM" id="MobiDB-lite"/>
    </source>
</evidence>
<dbReference type="Gene3D" id="3.90.190.10">
    <property type="entry name" value="Protein tyrosine phosphatase superfamily"/>
    <property type="match status" value="1"/>
</dbReference>
<dbReference type="STRING" id="329884.A0A4U0XT63"/>
<dbReference type="PANTHER" id="PTHR46588:SF1">
    <property type="entry name" value="SERINE_THREONINE_TYROSINE-INTERACTING PROTEIN"/>
    <property type="match status" value="1"/>
</dbReference>
<dbReference type="GO" id="GO:1990444">
    <property type="term" value="F:F-box domain binding"/>
    <property type="evidence" value="ECO:0007669"/>
    <property type="project" value="TreeGrafter"/>
</dbReference>
<evidence type="ECO:0000313" key="5">
    <source>
        <dbReference type="Proteomes" id="UP000309340"/>
    </source>
</evidence>
<dbReference type="SUPFAM" id="SSF52799">
    <property type="entry name" value="(Phosphotyrosine protein) phosphatases II"/>
    <property type="match status" value="1"/>
</dbReference>
<dbReference type="CDD" id="cd14498">
    <property type="entry name" value="DSP"/>
    <property type="match status" value="1"/>
</dbReference>
<dbReference type="Gene3D" id="3.30.429.10">
    <property type="entry name" value="Macrophage Migration Inhibitory Factor"/>
    <property type="match status" value="1"/>
</dbReference>
<dbReference type="CDD" id="cd09917">
    <property type="entry name" value="F-box_SF"/>
    <property type="match status" value="1"/>
</dbReference>
<feature type="region of interest" description="Disordered" evidence="2">
    <location>
        <begin position="863"/>
        <end position="891"/>
    </location>
</feature>
<dbReference type="SUPFAM" id="SSF55331">
    <property type="entry name" value="Tautomerase/MIF"/>
    <property type="match status" value="1"/>
</dbReference>
<feature type="domain" description="Tyrosine specific protein phosphatases" evidence="3">
    <location>
        <begin position="757"/>
        <end position="822"/>
    </location>
</feature>
<dbReference type="GO" id="GO:0005654">
    <property type="term" value="C:nucleoplasm"/>
    <property type="evidence" value="ECO:0007669"/>
    <property type="project" value="TreeGrafter"/>
</dbReference>
<organism evidence="4 5">
    <name type="scientific">Friedmanniomyces simplex</name>
    <dbReference type="NCBI Taxonomy" id="329884"/>
    <lineage>
        <taxon>Eukaryota</taxon>
        <taxon>Fungi</taxon>
        <taxon>Dikarya</taxon>
        <taxon>Ascomycota</taxon>
        <taxon>Pezizomycotina</taxon>
        <taxon>Dothideomycetes</taxon>
        <taxon>Dothideomycetidae</taxon>
        <taxon>Mycosphaerellales</taxon>
        <taxon>Teratosphaeriaceae</taxon>
        <taxon>Friedmanniomyces</taxon>
    </lineage>
</organism>
<dbReference type="PANTHER" id="PTHR46588">
    <property type="entry name" value="SERINE/THREONINE/TYROSINE-INTERACTING PROTEIN"/>
    <property type="match status" value="1"/>
</dbReference>
<accession>A0A4U0XT63</accession>
<dbReference type="GO" id="GO:0005737">
    <property type="term" value="C:cytoplasm"/>
    <property type="evidence" value="ECO:0007669"/>
    <property type="project" value="TreeGrafter"/>
</dbReference>
<dbReference type="GO" id="GO:0070372">
    <property type="term" value="P:regulation of ERK1 and ERK2 cascade"/>
    <property type="evidence" value="ECO:0007669"/>
    <property type="project" value="TreeGrafter"/>
</dbReference>
<comment type="similarity">
    <text evidence="1">Belongs to the protein-tyrosine phosphatase family. Non-receptor class subfamily.</text>
</comment>
<evidence type="ECO:0000259" key="3">
    <source>
        <dbReference type="PROSITE" id="PS50056"/>
    </source>
</evidence>
<name>A0A4U0XT63_9PEZI</name>
<reference evidence="4 5" key="1">
    <citation type="submission" date="2017-03" db="EMBL/GenBank/DDBJ databases">
        <title>Genomes of endolithic fungi from Antarctica.</title>
        <authorList>
            <person name="Coleine C."/>
            <person name="Masonjones S."/>
            <person name="Stajich J.E."/>
        </authorList>
    </citation>
    <scope>NUCLEOTIDE SEQUENCE [LARGE SCALE GENOMIC DNA]</scope>
    <source>
        <strain evidence="4 5">CCFEE 5184</strain>
    </source>
</reference>
<dbReference type="Proteomes" id="UP000309340">
    <property type="component" value="Unassembled WGS sequence"/>
</dbReference>